<gene>
    <name evidence="5" type="ORF">Gxy13693_110_007</name>
</gene>
<dbReference type="Pfam" id="PF13411">
    <property type="entry name" value="MerR_1"/>
    <property type="match status" value="1"/>
</dbReference>
<dbReference type="InterPro" id="IPR047057">
    <property type="entry name" value="MerR_fam"/>
</dbReference>
<accession>A0A0D6QCC9</accession>
<sequence>MTGGEIMKIGELARLSGLTPSRIRFYERIGLLKTVDRRPNGYRTYPQQAVMVLALITTAQRAGFTLDEIRTLLPPDLEHWDHATLMDALTRKIADIEALQARLTQSRAHLLRLIEDIQARPDNMDCAANAHRVLTNMLAEHPEALDVTSDDIRLLDATDRRQSVSSGRRKKTASR</sequence>
<dbReference type="Gene3D" id="1.10.1660.10">
    <property type="match status" value="1"/>
</dbReference>
<dbReference type="PROSITE" id="PS50937">
    <property type="entry name" value="HTH_MERR_2"/>
    <property type="match status" value="1"/>
</dbReference>
<evidence type="ECO:0000313" key="6">
    <source>
        <dbReference type="Proteomes" id="UP000032683"/>
    </source>
</evidence>
<dbReference type="PANTHER" id="PTHR30204">
    <property type="entry name" value="REDOX-CYCLING DRUG-SENSING TRANSCRIPTIONAL ACTIVATOR SOXR"/>
    <property type="match status" value="1"/>
</dbReference>
<organism evidence="5 6">
    <name type="scientific">Komagataeibacter xylinus NBRC 13693</name>
    <dbReference type="NCBI Taxonomy" id="1234668"/>
    <lineage>
        <taxon>Bacteria</taxon>
        <taxon>Pseudomonadati</taxon>
        <taxon>Pseudomonadota</taxon>
        <taxon>Alphaproteobacteria</taxon>
        <taxon>Acetobacterales</taxon>
        <taxon>Acetobacteraceae</taxon>
        <taxon>Komagataeibacter</taxon>
    </lineage>
</organism>
<comment type="caution">
    <text evidence="5">The sequence shown here is derived from an EMBL/GenBank/DDBJ whole genome shotgun (WGS) entry which is preliminary data.</text>
</comment>
<evidence type="ECO:0000259" key="4">
    <source>
        <dbReference type="PROSITE" id="PS50937"/>
    </source>
</evidence>
<dbReference type="EMBL" id="BANJ01000109">
    <property type="protein sequence ID" value="GAO01080.1"/>
    <property type="molecule type" value="Genomic_DNA"/>
</dbReference>
<protein>
    <submittedName>
        <fullName evidence="5">Transcriptional regulator MerR</fullName>
    </submittedName>
</protein>
<dbReference type="InterPro" id="IPR000551">
    <property type="entry name" value="MerR-type_HTH_dom"/>
</dbReference>
<name>A0A0D6QCC9_KOMXY</name>
<dbReference type="InterPro" id="IPR009061">
    <property type="entry name" value="DNA-bd_dom_put_sf"/>
</dbReference>
<keyword evidence="1" id="KW-0805">Transcription regulation</keyword>
<dbReference type="SMART" id="SM00422">
    <property type="entry name" value="HTH_MERR"/>
    <property type="match status" value="1"/>
</dbReference>
<dbReference type="PROSITE" id="PS00552">
    <property type="entry name" value="HTH_MERR_1"/>
    <property type="match status" value="1"/>
</dbReference>
<proteinExistence type="predicted"/>
<evidence type="ECO:0000256" key="3">
    <source>
        <dbReference type="ARBA" id="ARBA00023163"/>
    </source>
</evidence>
<dbReference type="PANTHER" id="PTHR30204:SF94">
    <property type="entry name" value="HEAVY METAL-DEPENDENT TRANSCRIPTIONAL REGULATOR HI_0293-RELATED"/>
    <property type="match status" value="1"/>
</dbReference>
<keyword evidence="3" id="KW-0804">Transcription</keyword>
<dbReference type="Proteomes" id="UP000032683">
    <property type="component" value="Unassembled WGS sequence"/>
</dbReference>
<dbReference type="PRINTS" id="PR00040">
    <property type="entry name" value="HTHMERR"/>
</dbReference>
<feature type="domain" description="HTH merR-type" evidence="4">
    <location>
        <begin position="6"/>
        <end position="75"/>
    </location>
</feature>
<dbReference type="GO" id="GO:0003677">
    <property type="term" value="F:DNA binding"/>
    <property type="evidence" value="ECO:0007669"/>
    <property type="project" value="UniProtKB-KW"/>
</dbReference>
<dbReference type="GO" id="GO:0003700">
    <property type="term" value="F:DNA-binding transcription factor activity"/>
    <property type="evidence" value="ECO:0007669"/>
    <property type="project" value="InterPro"/>
</dbReference>
<dbReference type="AlphaFoldDB" id="A0A0D6QCC9"/>
<dbReference type="SUPFAM" id="SSF46955">
    <property type="entry name" value="Putative DNA-binding domain"/>
    <property type="match status" value="1"/>
</dbReference>
<reference evidence="5 6" key="1">
    <citation type="submission" date="2012-11" db="EMBL/GenBank/DDBJ databases">
        <title>Whole genome sequence of Gluconacetobacter xylinus NBRC 13693.</title>
        <authorList>
            <person name="Azuma Y."/>
            <person name="Higashiura N."/>
            <person name="Hirakawa H."/>
            <person name="Matsushita K."/>
        </authorList>
    </citation>
    <scope>NUCLEOTIDE SEQUENCE [LARGE SCALE GENOMIC DNA]</scope>
    <source>
        <strain evidence="5 6">NBRC 13693</strain>
    </source>
</reference>
<evidence type="ECO:0000313" key="5">
    <source>
        <dbReference type="EMBL" id="GAO01080.1"/>
    </source>
</evidence>
<evidence type="ECO:0000256" key="1">
    <source>
        <dbReference type="ARBA" id="ARBA00023015"/>
    </source>
</evidence>
<keyword evidence="2" id="KW-0238">DNA-binding</keyword>
<evidence type="ECO:0000256" key="2">
    <source>
        <dbReference type="ARBA" id="ARBA00023125"/>
    </source>
</evidence>